<feature type="coiled-coil region" evidence="5">
    <location>
        <begin position="976"/>
        <end position="1014"/>
    </location>
</feature>
<feature type="compositionally biased region" description="Low complexity" evidence="6">
    <location>
        <begin position="561"/>
        <end position="588"/>
    </location>
</feature>
<feature type="region of interest" description="Disordered" evidence="6">
    <location>
        <begin position="303"/>
        <end position="409"/>
    </location>
</feature>
<reference evidence="8" key="1">
    <citation type="journal article" date="2020" name="Fungal Divers.">
        <title>Resolving the Mortierellaceae phylogeny through synthesis of multi-gene phylogenetics and phylogenomics.</title>
        <authorList>
            <person name="Vandepol N."/>
            <person name="Liber J."/>
            <person name="Desiro A."/>
            <person name="Na H."/>
            <person name="Kennedy M."/>
            <person name="Barry K."/>
            <person name="Grigoriev I.V."/>
            <person name="Miller A.N."/>
            <person name="O'Donnell K."/>
            <person name="Stajich J.E."/>
            <person name="Bonito G."/>
        </authorList>
    </citation>
    <scope>NUCLEOTIDE SEQUENCE</scope>
    <source>
        <strain evidence="8">BC1065</strain>
    </source>
</reference>
<feature type="compositionally biased region" description="Basic residues" evidence="6">
    <location>
        <begin position="817"/>
        <end position="828"/>
    </location>
</feature>
<dbReference type="GO" id="GO:0005819">
    <property type="term" value="C:spindle"/>
    <property type="evidence" value="ECO:0007669"/>
    <property type="project" value="InterPro"/>
</dbReference>
<dbReference type="InterPro" id="IPR009675">
    <property type="entry name" value="TPX2_fam"/>
</dbReference>
<feature type="compositionally biased region" description="Basic and acidic residues" evidence="6">
    <location>
        <begin position="385"/>
        <end position="409"/>
    </location>
</feature>
<keyword evidence="5" id="KW-0175">Coiled coil</keyword>
<dbReference type="Pfam" id="PF06886">
    <property type="entry name" value="TPX2"/>
    <property type="match status" value="1"/>
</dbReference>
<comment type="subcellular location">
    <subcellularLocation>
        <location evidence="1">Cytoplasm</location>
        <location evidence="1">Cytoskeleton</location>
    </subcellularLocation>
</comment>
<feature type="compositionally biased region" description="Gly residues" evidence="6">
    <location>
        <begin position="934"/>
        <end position="944"/>
    </location>
</feature>
<evidence type="ECO:0000256" key="1">
    <source>
        <dbReference type="ARBA" id="ARBA00004245"/>
    </source>
</evidence>
<feature type="compositionally biased region" description="Low complexity" evidence="6">
    <location>
        <begin position="18"/>
        <end position="27"/>
    </location>
</feature>
<gene>
    <name evidence="8" type="ORF">DFQ27_000786</name>
</gene>
<feature type="compositionally biased region" description="Acidic residues" evidence="6">
    <location>
        <begin position="372"/>
        <end position="383"/>
    </location>
</feature>
<feature type="region of interest" description="Disordered" evidence="6">
    <location>
        <begin position="911"/>
        <end position="945"/>
    </location>
</feature>
<feature type="compositionally biased region" description="Basic residues" evidence="6">
    <location>
        <begin position="917"/>
        <end position="926"/>
    </location>
</feature>
<protein>
    <recommendedName>
        <fullName evidence="7">TPX2 C-terminal domain-containing protein</fullName>
    </recommendedName>
</protein>
<feature type="compositionally biased region" description="Basic and acidic residues" evidence="6">
    <location>
        <begin position="743"/>
        <end position="761"/>
    </location>
</feature>
<keyword evidence="3" id="KW-0963">Cytoplasm</keyword>
<dbReference type="Proteomes" id="UP000807716">
    <property type="component" value="Unassembled WGS sequence"/>
</dbReference>
<feature type="compositionally biased region" description="Basic and acidic residues" evidence="6">
    <location>
        <begin position="1051"/>
        <end position="1063"/>
    </location>
</feature>
<evidence type="ECO:0000256" key="5">
    <source>
        <dbReference type="SAM" id="Coils"/>
    </source>
</evidence>
<dbReference type="PANTHER" id="PTHR14326">
    <property type="entry name" value="TARGETING PROTEIN FOR XKLP2"/>
    <property type="match status" value="1"/>
</dbReference>
<feature type="compositionally biased region" description="Acidic residues" evidence="6">
    <location>
        <begin position="776"/>
        <end position="787"/>
    </location>
</feature>
<feature type="region of interest" description="Disordered" evidence="6">
    <location>
        <begin position="1"/>
        <end position="39"/>
    </location>
</feature>
<proteinExistence type="inferred from homology"/>
<dbReference type="InterPro" id="IPR027329">
    <property type="entry name" value="TPX2_C"/>
</dbReference>
<feature type="compositionally biased region" description="Acidic residues" evidence="6">
    <location>
        <begin position="794"/>
        <end position="804"/>
    </location>
</feature>
<feature type="region of interest" description="Disordered" evidence="6">
    <location>
        <begin position="124"/>
        <end position="163"/>
    </location>
</feature>
<dbReference type="AlphaFoldDB" id="A0A9P6QBX4"/>
<comment type="caution">
    <text evidence="8">The sequence shown here is derived from an EMBL/GenBank/DDBJ whole genome shotgun (WGS) entry which is preliminary data.</text>
</comment>
<feature type="compositionally biased region" description="Acidic residues" evidence="6">
    <location>
        <begin position="1103"/>
        <end position="1121"/>
    </location>
</feature>
<dbReference type="PANTHER" id="PTHR14326:SF44">
    <property type="entry name" value="TARGETING PROTEIN FOR XKLP2"/>
    <property type="match status" value="1"/>
</dbReference>
<feature type="region of interest" description="Disordered" evidence="6">
    <location>
        <begin position="507"/>
        <end position="546"/>
    </location>
</feature>
<feature type="region of interest" description="Disordered" evidence="6">
    <location>
        <begin position="691"/>
        <end position="850"/>
    </location>
</feature>
<feature type="compositionally biased region" description="Low complexity" evidence="6">
    <location>
        <begin position="829"/>
        <end position="850"/>
    </location>
</feature>
<feature type="compositionally biased region" description="Basic and acidic residues" evidence="6">
    <location>
        <begin position="303"/>
        <end position="337"/>
    </location>
</feature>
<dbReference type="EMBL" id="JAAAJB010000121">
    <property type="protein sequence ID" value="KAG0265190.1"/>
    <property type="molecule type" value="Genomic_DNA"/>
</dbReference>
<sequence length="1140" mass="128081">MMDSPFSRRHSLRDSPRSSRQSPRKSLTAASKPTTPSRLYLRQSFSILTTPISQQPQQDHDQGGQARARIQDVVATDDEQDYTHVSTTPKDDPPLFLSSSARAMAPATLAAERNPVFKMPAALRQRSVTPSVRGGSGGGGEKQSSTRPIGNNNNNNNNRSAGGLLNMLKNRSAHPPPALTAVLRTTETEYDVSPNRSVRLLATPQSVLQESTQQQQYTTINNGAPSSQATLDWIQKTANESETDAESVAVAAAAMSGDDQDDHGVDLRYLEQDHPHQYGEHDDIQYSRPEDLQVYTVSTAHMEASEPHEGDQHHQHHERDDHYHDDKHDDHYHHDVALPEEEVDAEDYETEYPRRRQRPQKQRETLAKGSTEEEWVDEDEYEYEGNGHEEDREEDARVDRRISRGSTRQEVDEAGAHLLEVAESTTSITSQLRGVYANLQEFFSPETEAKLHDAITVLGSQQQQDQDQPLVAATAATTRASALHKSMSAVSGRTKAAAVVTGHHGLRSNLAKSVMTRQHASSGSSSSSKPKKETTTKPVPFNFSERLERLQRKYSPRLGASVSSSFSSSVHPSFPSSSTRGVQQQQQQPSGPRNGRVGHNGSTAKKPLTEPKSPQLQTKARAKPIVGLSYEDRVLQDIEAARGQLKANIVNRRIFDSVGDMGVPKLPKIPLTVPKSPAFTKRKPAPLRSAIMGHAHLPPPPPRPPLMATSVRPQQQQLQQQRQPPRLRRPEIKEQGLVSSAESAKRLREKQQQQERQERQERQRHHRSSHPGVDHPEEEGFEEEGEEEAAHVEDEVEEEEEEEGVNQGHHADEQLRHHDHHDHQRRRAPPAASAAAASGVRRTAATTTTPMALTVPQPFHLETEVRGEMHRQHFQRKLHQWKAMEHAQRIQQRAATATATATTTATYGRRLPPMQYHSHHHHHHHPPSTAHRGGSNGGVSGSRGVGFKATASTFFPQKSTKPLTVAEEVPLRTDRRVEARRAYEQELRQKEKLVQEMLAERAREEEHREQQELRTSRQHTMFHANPIRHYPPIAIHRSDKPLTVPRSPLIGDKRKWRSGERSIEGSGTGGAASSSPLARFKRSRYGHEQTARHHAHEHRQSEELEQEDVMEEEAEDDEEELVMPYRRPMGRKSWLEANDL</sequence>
<comment type="similarity">
    <text evidence="2">Belongs to the TPX2 family.</text>
</comment>
<evidence type="ECO:0000259" key="7">
    <source>
        <dbReference type="Pfam" id="PF06886"/>
    </source>
</evidence>
<feature type="compositionally biased region" description="Polar residues" evidence="6">
    <location>
        <begin position="28"/>
        <end position="39"/>
    </location>
</feature>
<dbReference type="OrthoDB" id="1684416at2759"/>
<organism evidence="8 9">
    <name type="scientific">Actinomortierella ambigua</name>
    <dbReference type="NCBI Taxonomy" id="1343610"/>
    <lineage>
        <taxon>Eukaryota</taxon>
        <taxon>Fungi</taxon>
        <taxon>Fungi incertae sedis</taxon>
        <taxon>Mucoromycota</taxon>
        <taxon>Mortierellomycotina</taxon>
        <taxon>Mortierellomycetes</taxon>
        <taxon>Mortierellales</taxon>
        <taxon>Mortierellaceae</taxon>
        <taxon>Actinomortierella</taxon>
    </lineage>
</organism>
<keyword evidence="4" id="KW-0206">Cytoskeleton</keyword>
<keyword evidence="9" id="KW-1185">Reference proteome</keyword>
<feature type="region of interest" description="Disordered" evidence="6">
    <location>
        <begin position="560"/>
        <end position="621"/>
    </location>
</feature>
<evidence type="ECO:0000256" key="2">
    <source>
        <dbReference type="ARBA" id="ARBA00005885"/>
    </source>
</evidence>
<evidence type="ECO:0000256" key="4">
    <source>
        <dbReference type="ARBA" id="ARBA00023212"/>
    </source>
</evidence>
<name>A0A9P6QBX4_9FUNG</name>
<accession>A0A9P6QBX4</accession>
<evidence type="ECO:0000256" key="6">
    <source>
        <dbReference type="SAM" id="MobiDB-lite"/>
    </source>
</evidence>
<evidence type="ECO:0000313" key="9">
    <source>
        <dbReference type="Proteomes" id="UP000807716"/>
    </source>
</evidence>
<dbReference type="GO" id="GO:0060236">
    <property type="term" value="P:regulation of mitotic spindle organization"/>
    <property type="evidence" value="ECO:0007669"/>
    <property type="project" value="InterPro"/>
</dbReference>
<dbReference type="GO" id="GO:0005874">
    <property type="term" value="C:microtubule"/>
    <property type="evidence" value="ECO:0007669"/>
    <property type="project" value="InterPro"/>
</dbReference>
<feature type="compositionally biased region" description="Low complexity" evidence="6">
    <location>
        <begin position="712"/>
        <end position="724"/>
    </location>
</feature>
<feature type="compositionally biased region" description="Acidic residues" evidence="6">
    <location>
        <begin position="338"/>
        <end position="350"/>
    </location>
</feature>
<evidence type="ECO:0000256" key="3">
    <source>
        <dbReference type="ARBA" id="ARBA00022490"/>
    </source>
</evidence>
<feature type="domain" description="TPX2 C-terminal" evidence="7">
    <location>
        <begin position="971"/>
        <end position="1043"/>
    </location>
</feature>
<evidence type="ECO:0000313" key="8">
    <source>
        <dbReference type="EMBL" id="KAG0265190.1"/>
    </source>
</evidence>
<feature type="region of interest" description="Disordered" evidence="6">
    <location>
        <begin position="1038"/>
        <end position="1140"/>
    </location>
</feature>